<evidence type="ECO:0000256" key="5">
    <source>
        <dbReference type="ARBA" id="ARBA00022801"/>
    </source>
</evidence>
<dbReference type="Pfam" id="PF18697">
    <property type="entry name" value="MLVIN_C"/>
    <property type="match status" value="1"/>
</dbReference>
<keyword evidence="3" id="KW-0540">Nuclease</keyword>
<dbReference type="InterPro" id="IPR040643">
    <property type="entry name" value="MLVIN_C"/>
</dbReference>
<accession>A0A8C6EB25</accession>
<dbReference type="GeneTree" id="ENSGT00990000213902"/>
<keyword evidence="1" id="KW-0808">Transferase</keyword>
<evidence type="ECO:0000313" key="8">
    <source>
        <dbReference type="Proteomes" id="UP000694544"/>
    </source>
</evidence>
<reference evidence="7" key="2">
    <citation type="submission" date="2025-09" db="UniProtKB">
        <authorList>
            <consortium name="Ensembl"/>
        </authorList>
    </citation>
    <scope>IDENTIFICATION</scope>
</reference>
<dbReference type="AlphaFoldDB" id="A0A8C6EB25"/>
<keyword evidence="4" id="KW-0255">Endonuclease</keyword>
<dbReference type="Gene3D" id="2.30.30.850">
    <property type="match status" value="1"/>
</dbReference>
<evidence type="ECO:0000256" key="2">
    <source>
        <dbReference type="ARBA" id="ARBA00022695"/>
    </source>
</evidence>
<keyword evidence="5" id="KW-0378">Hydrolase</keyword>
<evidence type="ECO:0000256" key="1">
    <source>
        <dbReference type="ARBA" id="ARBA00022679"/>
    </source>
</evidence>
<reference evidence="7" key="1">
    <citation type="submission" date="2025-08" db="UniProtKB">
        <authorList>
            <consortium name="Ensembl"/>
        </authorList>
    </citation>
    <scope>IDENTIFICATION</scope>
</reference>
<dbReference type="GO" id="GO:0004519">
    <property type="term" value="F:endonuclease activity"/>
    <property type="evidence" value="ECO:0007669"/>
    <property type="project" value="UniProtKB-KW"/>
</dbReference>
<evidence type="ECO:0000259" key="6">
    <source>
        <dbReference type="Pfam" id="PF18697"/>
    </source>
</evidence>
<dbReference type="Ensembl" id="ENSMMST00000030568.1">
    <property type="protein sequence ID" value="ENSMMSP00000027736.1"/>
    <property type="gene ID" value="ENSMMSG00000020806.1"/>
</dbReference>
<evidence type="ECO:0000313" key="7">
    <source>
        <dbReference type="Ensembl" id="ENSMMSP00000027736.1"/>
    </source>
</evidence>
<dbReference type="GO" id="GO:0016787">
    <property type="term" value="F:hydrolase activity"/>
    <property type="evidence" value="ECO:0007669"/>
    <property type="project" value="UniProtKB-KW"/>
</dbReference>
<organism evidence="7 8">
    <name type="scientific">Moschus moschiferus</name>
    <name type="common">Siberian musk deer</name>
    <name type="synonym">Moschus sibiricus</name>
    <dbReference type="NCBI Taxonomy" id="68415"/>
    <lineage>
        <taxon>Eukaryota</taxon>
        <taxon>Metazoa</taxon>
        <taxon>Chordata</taxon>
        <taxon>Craniata</taxon>
        <taxon>Vertebrata</taxon>
        <taxon>Euteleostomi</taxon>
        <taxon>Mammalia</taxon>
        <taxon>Eutheria</taxon>
        <taxon>Laurasiatheria</taxon>
        <taxon>Artiodactyla</taxon>
        <taxon>Ruminantia</taxon>
        <taxon>Pecora</taxon>
        <taxon>Moschidae</taxon>
        <taxon>Moschus</taxon>
    </lineage>
</organism>
<dbReference type="GO" id="GO:0016779">
    <property type="term" value="F:nucleotidyltransferase activity"/>
    <property type="evidence" value="ECO:0007669"/>
    <property type="project" value="UniProtKB-KW"/>
</dbReference>
<evidence type="ECO:0000256" key="3">
    <source>
        <dbReference type="ARBA" id="ARBA00022722"/>
    </source>
</evidence>
<proteinExistence type="predicted"/>
<evidence type="ECO:0000256" key="4">
    <source>
        <dbReference type="ARBA" id="ARBA00022759"/>
    </source>
</evidence>
<keyword evidence="8" id="KW-1185">Reference proteome</keyword>
<name>A0A8C6EB25_MOSMO</name>
<sequence>MHPNNSPLQDRPHPPLTTLAQGDQVLLKTLTPNLTLQPQWTGPFMVILTTPTAAKLLGHELWYHITRLKWAPSHGLLPPQSTNTHTYTSKVSGSARFTITKISLPPIGE</sequence>
<protein>
    <recommendedName>
        <fullName evidence="6">Murine leukemia virus integrase C-terminal domain-containing protein</fullName>
    </recommendedName>
</protein>
<keyword evidence="2" id="KW-0548">Nucleotidyltransferase</keyword>
<feature type="domain" description="Murine leukemia virus integrase C-terminal" evidence="6">
    <location>
        <begin position="21"/>
        <end position="71"/>
    </location>
</feature>
<dbReference type="Proteomes" id="UP000694544">
    <property type="component" value="Unplaced"/>
</dbReference>